<dbReference type="InterPro" id="IPR029069">
    <property type="entry name" value="HotDog_dom_sf"/>
</dbReference>
<keyword evidence="4" id="KW-1185">Reference proteome</keyword>
<dbReference type="Proteomes" id="UP000567293">
    <property type="component" value="Unassembled WGS sequence"/>
</dbReference>
<evidence type="ECO:0000256" key="2">
    <source>
        <dbReference type="ARBA" id="ARBA00022801"/>
    </source>
</evidence>
<dbReference type="GO" id="GO:0047617">
    <property type="term" value="F:fatty acyl-CoA hydrolase activity"/>
    <property type="evidence" value="ECO:0007669"/>
    <property type="project" value="TreeGrafter"/>
</dbReference>
<gene>
    <name evidence="3" type="ORF">HRJ53_22495</name>
</gene>
<sequence length="145" mass="16826">MLEYHDAKVRVRYAETDQMGVVYHANFLVWFEVGRVELMRALGVEYKKMEKEDDCHIVVADVHCRYHHSARYDEVLRIRTRIAESKNRVVVFSYEVIRDADGQVLANGETTHVICGSNGRPKLLPEKYRKVMVAAGVPEPHRSRL</sequence>
<dbReference type="CDD" id="cd00586">
    <property type="entry name" value="4HBT"/>
    <property type="match status" value="1"/>
</dbReference>
<dbReference type="InterPro" id="IPR008272">
    <property type="entry name" value="HB-CoA_thioesterase_AS"/>
</dbReference>
<dbReference type="EMBL" id="JACDQQ010002171">
    <property type="protein sequence ID" value="MBA0087765.1"/>
    <property type="molecule type" value="Genomic_DNA"/>
</dbReference>
<proteinExistence type="inferred from homology"/>
<reference evidence="3" key="1">
    <citation type="submission" date="2020-06" db="EMBL/GenBank/DDBJ databases">
        <title>Legume-microbial interactions unlock mineral nutrients during tropical forest succession.</title>
        <authorList>
            <person name="Epihov D.Z."/>
        </authorList>
    </citation>
    <scope>NUCLEOTIDE SEQUENCE [LARGE SCALE GENOMIC DNA]</scope>
    <source>
        <strain evidence="3">Pan2503</strain>
    </source>
</reference>
<dbReference type="SUPFAM" id="SSF54637">
    <property type="entry name" value="Thioesterase/thiol ester dehydrase-isomerase"/>
    <property type="match status" value="1"/>
</dbReference>
<evidence type="ECO:0000313" key="4">
    <source>
        <dbReference type="Proteomes" id="UP000567293"/>
    </source>
</evidence>
<evidence type="ECO:0000313" key="3">
    <source>
        <dbReference type="EMBL" id="MBA0087765.1"/>
    </source>
</evidence>
<dbReference type="PANTHER" id="PTHR31793">
    <property type="entry name" value="4-HYDROXYBENZOYL-COA THIOESTERASE FAMILY MEMBER"/>
    <property type="match status" value="1"/>
</dbReference>
<organism evidence="3 4">
    <name type="scientific">Candidatus Acidiferrum panamense</name>
    <dbReference type="NCBI Taxonomy" id="2741543"/>
    <lineage>
        <taxon>Bacteria</taxon>
        <taxon>Pseudomonadati</taxon>
        <taxon>Acidobacteriota</taxon>
        <taxon>Terriglobia</taxon>
        <taxon>Candidatus Acidiferrales</taxon>
        <taxon>Candidatus Acidiferrum</taxon>
    </lineage>
</organism>
<comment type="caution">
    <text evidence="3">The sequence shown here is derived from an EMBL/GenBank/DDBJ whole genome shotgun (WGS) entry which is preliminary data.</text>
</comment>
<dbReference type="InterPro" id="IPR050563">
    <property type="entry name" value="4-hydroxybenzoyl-CoA_TE"/>
</dbReference>
<dbReference type="Gene3D" id="3.10.129.10">
    <property type="entry name" value="Hotdog Thioesterase"/>
    <property type="match status" value="1"/>
</dbReference>
<dbReference type="PROSITE" id="PS01328">
    <property type="entry name" value="4HBCOA_THIOESTERASE"/>
    <property type="match status" value="1"/>
</dbReference>
<accession>A0A7V8SYU9</accession>
<dbReference type="AlphaFoldDB" id="A0A7V8SYU9"/>
<comment type="similarity">
    <text evidence="1">Belongs to the 4-hydroxybenzoyl-CoA thioesterase family.</text>
</comment>
<evidence type="ECO:0000256" key="1">
    <source>
        <dbReference type="ARBA" id="ARBA00005953"/>
    </source>
</evidence>
<dbReference type="PANTHER" id="PTHR31793:SF27">
    <property type="entry name" value="NOVEL THIOESTERASE SUPERFAMILY DOMAIN AND SAPOSIN A-TYPE DOMAIN CONTAINING PROTEIN (0610012H03RIK)"/>
    <property type="match status" value="1"/>
</dbReference>
<keyword evidence="2" id="KW-0378">Hydrolase</keyword>
<dbReference type="InterPro" id="IPR006684">
    <property type="entry name" value="YbgC/YbaW"/>
</dbReference>
<dbReference type="Pfam" id="PF13279">
    <property type="entry name" value="4HBT_2"/>
    <property type="match status" value="1"/>
</dbReference>
<dbReference type="NCBIfam" id="TIGR00051">
    <property type="entry name" value="YbgC/FadM family acyl-CoA thioesterase"/>
    <property type="match status" value="1"/>
</dbReference>
<protein>
    <submittedName>
        <fullName evidence="3">Acyl-CoA thioesterase</fullName>
    </submittedName>
</protein>
<dbReference type="PIRSF" id="PIRSF003230">
    <property type="entry name" value="YbgC"/>
    <property type="match status" value="1"/>
</dbReference>
<name>A0A7V8SYU9_9BACT</name>